<dbReference type="Proteomes" id="UP001303760">
    <property type="component" value="Unassembled WGS sequence"/>
</dbReference>
<accession>A0AAN7H8U9</accession>
<dbReference type="AlphaFoldDB" id="A0AAN7H8U9"/>
<protein>
    <submittedName>
        <fullName evidence="2">Uncharacterized protein</fullName>
    </submittedName>
</protein>
<comment type="caution">
    <text evidence="2">The sequence shown here is derived from an EMBL/GenBank/DDBJ whole genome shotgun (WGS) entry which is preliminary data.</text>
</comment>
<organism evidence="2 3">
    <name type="scientific">Achaetomium macrosporum</name>
    <dbReference type="NCBI Taxonomy" id="79813"/>
    <lineage>
        <taxon>Eukaryota</taxon>
        <taxon>Fungi</taxon>
        <taxon>Dikarya</taxon>
        <taxon>Ascomycota</taxon>
        <taxon>Pezizomycotina</taxon>
        <taxon>Sordariomycetes</taxon>
        <taxon>Sordariomycetidae</taxon>
        <taxon>Sordariales</taxon>
        <taxon>Chaetomiaceae</taxon>
        <taxon>Achaetomium</taxon>
    </lineage>
</organism>
<evidence type="ECO:0000313" key="3">
    <source>
        <dbReference type="Proteomes" id="UP001303760"/>
    </source>
</evidence>
<feature type="non-terminal residue" evidence="2">
    <location>
        <position position="101"/>
    </location>
</feature>
<feature type="transmembrane region" description="Helical" evidence="1">
    <location>
        <begin position="14"/>
        <end position="40"/>
    </location>
</feature>
<dbReference type="InterPro" id="IPR053018">
    <property type="entry name" value="Elsinochrome_Biosynth-Asso"/>
</dbReference>
<dbReference type="PANTHER" id="PTHR37577:SF1">
    <property type="entry name" value="INTEGRAL MEMBRANE PROTEIN"/>
    <property type="match status" value="1"/>
</dbReference>
<evidence type="ECO:0000313" key="2">
    <source>
        <dbReference type="EMBL" id="KAK4232804.1"/>
    </source>
</evidence>
<proteinExistence type="predicted"/>
<gene>
    <name evidence="2" type="ORF">C8A03DRAFT_39560</name>
</gene>
<dbReference type="PANTHER" id="PTHR37577">
    <property type="entry name" value="INTEGRAL MEMBRANE PROTEIN"/>
    <property type="match status" value="1"/>
</dbReference>
<reference evidence="2" key="2">
    <citation type="submission" date="2023-05" db="EMBL/GenBank/DDBJ databases">
        <authorList>
            <consortium name="Lawrence Berkeley National Laboratory"/>
            <person name="Steindorff A."/>
            <person name="Hensen N."/>
            <person name="Bonometti L."/>
            <person name="Westerberg I."/>
            <person name="Brannstrom I.O."/>
            <person name="Guillou S."/>
            <person name="Cros-Aarteil S."/>
            <person name="Calhoun S."/>
            <person name="Haridas S."/>
            <person name="Kuo A."/>
            <person name="Mondo S."/>
            <person name="Pangilinan J."/>
            <person name="Riley R."/>
            <person name="Labutti K."/>
            <person name="Andreopoulos B."/>
            <person name="Lipzen A."/>
            <person name="Chen C."/>
            <person name="Yanf M."/>
            <person name="Daum C."/>
            <person name="Ng V."/>
            <person name="Clum A."/>
            <person name="Ohm R."/>
            <person name="Martin F."/>
            <person name="Silar P."/>
            <person name="Natvig D."/>
            <person name="Lalanne C."/>
            <person name="Gautier V."/>
            <person name="Ament-Velasquez S.L."/>
            <person name="Kruys A."/>
            <person name="Hutchinson M.I."/>
            <person name="Powell A.J."/>
            <person name="Barry K."/>
            <person name="Miller A.N."/>
            <person name="Grigoriev I.V."/>
            <person name="Debuchy R."/>
            <person name="Gladieux P."/>
            <person name="Thoren M.H."/>
            <person name="Johannesson H."/>
        </authorList>
    </citation>
    <scope>NUCLEOTIDE SEQUENCE</scope>
    <source>
        <strain evidence="2">CBS 532.94</strain>
    </source>
</reference>
<keyword evidence="3" id="KW-1185">Reference proteome</keyword>
<keyword evidence="1" id="KW-0472">Membrane</keyword>
<reference evidence="2" key="1">
    <citation type="journal article" date="2023" name="Mol. Phylogenet. Evol.">
        <title>Genome-scale phylogeny and comparative genomics of the fungal order Sordariales.</title>
        <authorList>
            <person name="Hensen N."/>
            <person name="Bonometti L."/>
            <person name="Westerberg I."/>
            <person name="Brannstrom I.O."/>
            <person name="Guillou S."/>
            <person name="Cros-Aarteil S."/>
            <person name="Calhoun S."/>
            <person name="Haridas S."/>
            <person name="Kuo A."/>
            <person name="Mondo S."/>
            <person name="Pangilinan J."/>
            <person name="Riley R."/>
            <person name="LaButti K."/>
            <person name="Andreopoulos B."/>
            <person name="Lipzen A."/>
            <person name="Chen C."/>
            <person name="Yan M."/>
            <person name="Daum C."/>
            <person name="Ng V."/>
            <person name="Clum A."/>
            <person name="Steindorff A."/>
            <person name="Ohm R.A."/>
            <person name="Martin F."/>
            <person name="Silar P."/>
            <person name="Natvig D.O."/>
            <person name="Lalanne C."/>
            <person name="Gautier V."/>
            <person name="Ament-Velasquez S.L."/>
            <person name="Kruys A."/>
            <person name="Hutchinson M.I."/>
            <person name="Powell A.J."/>
            <person name="Barry K."/>
            <person name="Miller A.N."/>
            <person name="Grigoriev I.V."/>
            <person name="Debuchy R."/>
            <person name="Gladieux P."/>
            <person name="Hiltunen Thoren M."/>
            <person name="Johannesson H."/>
        </authorList>
    </citation>
    <scope>NUCLEOTIDE SEQUENCE</scope>
    <source>
        <strain evidence="2">CBS 532.94</strain>
    </source>
</reference>
<sequence>MLCEGGVGSTNPDIALLGIIVSFAVQAFVSLVLSLFAWLLHRQEQLDDTLAEKKRLVHRLLADISDIQTVNGIALLVAALMQVKTLDLYHFHIVYDTVNLT</sequence>
<keyword evidence="1" id="KW-1133">Transmembrane helix</keyword>
<evidence type="ECO:0000256" key="1">
    <source>
        <dbReference type="SAM" id="Phobius"/>
    </source>
</evidence>
<dbReference type="EMBL" id="MU860871">
    <property type="protein sequence ID" value="KAK4232804.1"/>
    <property type="molecule type" value="Genomic_DNA"/>
</dbReference>
<name>A0AAN7H8U9_9PEZI</name>
<keyword evidence="1" id="KW-0812">Transmembrane</keyword>